<evidence type="ECO:0000256" key="3">
    <source>
        <dbReference type="ARBA" id="ARBA00006340"/>
    </source>
</evidence>
<dbReference type="AlphaFoldDB" id="A0A1Y2HJL3"/>
<dbReference type="GO" id="GO:0046132">
    <property type="term" value="P:pyrimidine ribonucleoside biosynthetic process"/>
    <property type="evidence" value="ECO:0007669"/>
    <property type="project" value="TreeGrafter"/>
</dbReference>
<dbReference type="Proteomes" id="UP000193411">
    <property type="component" value="Unassembled WGS sequence"/>
</dbReference>
<accession>A0A1Y2HJL3</accession>
<keyword evidence="11" id="KW-1185">Reference proteome</keyword>
<dbReference type="GO" id="GO:0005737">
    <property type="term" value="C:cytoplasm"/>
    <property type="evidence" value="ECO:0007669"/>
    <property type="project" value="TreeGrafter"/>
</dbReference>
<dbReference type="InterPro" id="IPR029057">
    <property type="entry name" value="PRTase-like"/>
</dbReference>
<gene>
    <name evidence="10" type="ORF">BCR44DRAFT_34649</name>
</gene>
<evidence type="ECO:0000256" key="6">
    <source>
        <dbReference type="ARBA" id="ARBA00022676"/>
    </source>
</evidence>
<dbReference type="OrthoDB" id="5553476at2759"/>
<dbReference type="HAMAP" id="MF_01208">
    <property type="entry name" value="PyrE"/>
    <property type="match status" value="1"/>
</dbReference>
<dbReference type="InterPro" id="IPR000836">
    <property type="entry name" value="PRTase_dom"/>
</dbReference>
<dbReference type="STRING" id="765915.A0A1Y2HJL3"/>
<dbReference type="EC" id="2.4.2.10" evidence="5"/>
<evidence type="ECO:0000256" key="8">
    <source>
        <dbReference type="ARBA" id="ARBA00022975"/>
    </source>
</evidence>
<dbReference type="EMBL" id="MCFL01000031">
    <property type="protein sequence ID" value="ORZ34031.1"/>
    <property type="molecule type" value="Genomic_DNA"/>
</dbReference>
<comment type="similarity">
    <text evidence="3">Belongs to the purine/pyrimidine phosphoribosyltransferase family. PyrE subfamily.</text>
</comment>
<dbReference type="NCBIfam" id="TIGR00336">
    <property type="entry name" value="pyrE"/>
    <property type="match status" value="1"/>
</dbReference>
<keyword evidence="7 10" id="KW-0808">Transferase</keyword>
<dbReference type="PANTHER" id="PTHR46683">
    <property type="entry name" value="OROTATE PHOSPHORIBOSYLTRANSFERASE 1-RELATED"/>
    <property type="match status" value="1"/>
</dbReference>
<dbReference type="GO" id="GO:0004588">
    <property type="term" value="F:orotate phosphoribosyltransferase activity"/>
    <property type="evidence" value="ECO:0007669"/>
    <property type="project" value="UniProtKB-EC"/>
</dbReference>
<dbReference type="PANTHER" id="PTHR46683:SF1">
    <property type="entry name" value="OROTATE PHOSPHORIBOSYLTRANSFERASE 1-RELATED"/>
    <property type="match status" value="1"/>
</dbReference>
<dbReference type="GO" id="GO:0044205">
    <property type="term" value="P:'de novo' UMP biosynthetic process"/>
    <property type="evidence" value="ECO:0007669"/>
    <property type="project" value="UniProtKB-UniPathway"/>
</dbReference>
<dbReference type="Gene3D" id="3.40.50.2020">
    <property type="match status" value="1"/>
</dbReference>
<comment type="caution">
    <text evidence="10">The sequence shown here is derived from an EMBL/GenBank/DDBJ whole genome shotgun (WGS) entry which is preliminary data.</text>
</comment>
<comment type="pathway">
    <text evidence="2">Pyrimidine metabolism; UMP biosynthesis via de novo pathway; UMP from orotate: step 1/2.</text>
</comment>
<evidence type="ECO:0000256" key="1">
    <source>
        <dbReference type="ARBA" id="ARBA00003769"/>
    </source>
</evidence>
<comment type="function">
    <text evidence="1">Catalyzes the transfer of a ribosyl phosphate group from 5-phosphoribose 1-diphosphate to orotate, leading to the formation of orotidine monophosphate (OMP).</text>
</comment>
<feature type="domain" description="Phosphoribosyltransferase" evidence="9">
    <location>
        <begin position="63"/>
        <end position="179"/>
    </location>
</feature>
<evidence type="ECO:0000259" key="9">
    <source>
        <dbReference type="Pfam" id="PF00156"/>
    </source>
</evidence>
<dbReference type="CDD" id="cd06223">
    <property type="entry name" value="PRTases_typeI"/>
    <property type="match status" value="1"/>
</dbReference>
<dbReference type="UniPathway" id="UPA00070">
    <property type="reaction ID" value="UER00119"/>
</dbReference>
<organism evidence="10 11">
    <name type="scientific">Catenaria anguillulae PL171</name>
    <dbReference type="NCBI Taxonomy" id="765915"/>
    <lineage>
        <taxon>Eukaryota</taxon>
        <taxon>Fungi</taxon>
        <taxon>Fungi incertae sedis</taxon>
        <taxon>Blastocladiomycota</taxon>
        <taxon>Blastocladiomycetes</taxon>
        <taxon>Blastocladiales</taxon>
        <taxon>Catenariaceae</taxon>
        <taxon>Catenaria</taxon>
    </lineage>
</organism>
<dbReference type="InterPro" id="IPR023031">
    <property type="entry name" value="OPRT"/>
</dbReference>
<name>A0A1Y2HJL3_9FUNG</name>
<evidence type="ECO:0000256" key="7">
    <source>
        <dbReference type="ARBA" id="ARBA00022679"/>
    </source>
</evidence>
<comment type="subunit">
    <text evidence="4">Homodimer.</text>
</comment>
<dbReference type="SUPFAM" id="SSF53271">
    <property type="entry name" value="PRTase-like"/>
    <property type="match status" value="1"/>
</dbReference>
<dbReference type="GO" id="GO:0006207">
    <property type="term" value="P:'de novo' pyrimidine nucleobase biosynthetic process"/>
    <property type="evidence" value="ECO:0007669"/>
    <property type="project" value="TreeGrafter"/>
</dbReference>
<protein>
    <recommendedName>
        <fullName evidence="5">orotate phosphoribosyltransferase</fullName>
        <ecNumber evidence="5">2.4.2.10</ecNumber>
    </recommendedName>
</protein>
<keyword evidence="8" id="KW-0665">Pyrimidine biosynthesis</keyword>
<evidence type="ECO:0000313" key="10">
    <source>
        <dbReference type="EMBL" id="ORZ34031.1"/>
    </source>
</evidence>
<feature type="non-terminal residue" evidence="10">
    <location>
        <position position="235"/>
    </location>
</feature>
<keyword evidence="6 10" id="KW-0328">Glycosyltransferase</keyword>
<reference evidence="10 11" key="1">
    <citation type="submission" date="2016-07" db="EMBL/GenBank/DDBJ databases">
        <title>Pervasive Adenine N6-methylation of Active Genes in Fungi.</title>
        <authorList>
            <consortium name="DOE Joint Genome Institute"/>
            <person name="Mondo S.J."/>
            <person name="Dannebaum R.O."/>
            <person name="Kuo R.C."/>
            <person name="Labutti K."/>
            <person name="Haridas S."/>
            <person name="Kuo A."/>
            <person name="Salamov A."/>
            <person name="Ahrendt S.R."/>
            <person name="Lipzen A."/>
            <person name="Sullivan W."/>
            <person name="Andreopoulos W.B."/>
            <person name="Clum A."/>
            <person name="Lindquist E."/>
            <person name="Daum C."/>
            <person name="Ramamoorthy G.K."/>
            <person name="Gryganskyi A."/>
            <person name="Culley D."/>
            <person name="Magnuson J.K."/>
            <person name="James T.Y."/>
            <person name="O'Malley M.A."/>
            <person name="Stajich J.E."/>
            <person name="Spatafora J.W."/>
            <person name="Visel A."/>
            <person name="Grigoriev I.V."/>
        </authorList>
    </citation>
    <scope>NUCLEOTIDE SEQUENCE [LARGE SCALE GENOMIC DNA]</scope>
    <source>
        <strain evidence="10 11">PL171</strain>
    </source>
</reference>
<evidence type="ECO:0000313" key="11">
    <source>
        <dbReference type="Proteomes" id="UP000193411"/>
    </source>
</evidence>
<evidence type="ECO:0000256" key="2">
    <source>
        <dbReference type="ARBA" id="ARBA00004889"/>
    </source>
</evidence>
<evidence type="ECO:0000256" key="5">
    <source>
        <dbReference type="ARBA" id="ARBA00011971"/>
    </source>
</evidence>
<sequence length="235" mass="25710">MPPLAPTSLPAQRPEMKPYQREYLDFCLSAGVLQFGSFTLKSGRTSPYFFNAGLFNTGDLLNQVGRFYASAILDHEDTFRPSVLFGPAYKGIPLVATTAVNLAVMGHNMPYVFNRKEAKDHGEGGSLVGMSKLQGERVLIVDDVITAGAAIRESFPLLRDHNGATVAGVLVALDRMERGQGERSAMQEVEQDMGVPVRAIVTMENIIEYLEEKGGQDEALAAMREYRQMFGVSSA</sequence>
<dbReference type="FunFam" id="3.40.50.2020:FF:000008">
    <property type="entry name" value="Orotate phosphoribosyltransferase"/>
    <property type="match status" value="1"/>
</dbReference>
<dbReference type="InterPro" id="IPR004467">
    <property type="entry name" value="Or_phspho_trans_dom"/>
</dbReference>
<evidence type="ECO:0000256" key="4">
    <source>
        <dbReference type="ARBA" id="ARBA00011738"/>
    </source>
</evidence>
<proteinExistence type="inferred from homology"/>
<dbReference type="Pfam" id="PF00156">
    <property type="entry name" value="Pribosyltran"/>
    <property type="match status" value="1"/>
</dbReference>